<keyword evidence="2" id="KW-1185">Reference proteome</keyword>
<name>A0ABN7ACM7_9HEMI</name>
<sequence length="67" mass="7250">MYAGHVGKTRTDNNVTFVKTILNISGCGGASVKLFCSIPTKIREVRTMIAPPGAMGRVETVLLQRRS</sequence>
<organism evidence="1 2">
    <name type="scientific">Nesidiocoris tenuis</name>
    <dbReference type="NCBI Taxonomy" id="355587"/>
    <lineage>
        <taxon>Eukaryota</taxon>
        <taxon>Metazoa</taxon>
        <taxon>Ecdysozoa</taxon>
        <taxon>Arthropoda</taxon>
        <taxon>Hexapoda</taxon>
        <taxon>Insecta</taxon>
        <taxon>Pterygota</taxon>
        <taxon>Neoptera</taxon>
        <taxon>Paraneoptera</taxon>
        <taxon>Hemiptera</taxon>
        <taxon>Heteroptera</taxon>
        <taxon>Panheteroptera</taxon>
        <taxon>Cimicomorpha</taxon>
        <taxon>Miridae</taxon>
        <taxon>Dicyphina</taxon>
        <taxon>Nesidiocoris</taxon>
    </lineage>
</organism>
<proteinExistence type="predicted"/>
<evidence type="ECO:0000313" key="2">
    <source>
        <dbReference type="Proteomes" id="UP001307889"/>
    </source>
</evidence>
<dbReference type="EMBL" id="AP028909">
    <property type="protein sequence ID" value="BES88997.1"/>
    <property type="molecule type" value="Genomic_DNA"/>
</dbReference>
<accession>A0ABN7ACM7</accession>
<reference evidence="1 2" key="1">
    <citation type="submission" date="2023-09" db="EMBL/GenBank/DDBJ databases">
        <title>Nesidiocoris tenuis whole genome shotgun sequence.</title>
        <authorList>
            <person name="Shibata T."/>
            <person name="Shimoda M."/>
            <person name="Kobayashi T."/>
            <person name="Uehara T."/>
        </authorList>
    </citation>
    <scope>NUCLEOTIDE SEQUENCE [LARGE SCALE GENOMIC DNA]</scope>
    <source>
        <strain evidence="1 2">Japan</strain>
    </source>
</reference>
<protein>
    <submittedName>
        <fullName evidence="1">Uncharacterized protein</fullName>
    </submittedName>
</protein>
<evidence type="ECO:0000313" key="1">
    <source>
        <dbReference type="EMBL" id="BES88997.1"/>
    </source>
</evidence>
<dbReference type="Proteomes" id="UP001307889">
    <property type="component" value="Chromosome 1"/>
</dbReference>
<gene>
    <name evidence="1" type="ORF">NTJ_01804</name>
</gene>